<dbReference type="InterPro" id="IPR018300">
    <property type="entry name" value="Aminotrans_IV_CS"/>
</dbReference>
<dbReference type="AlphaFoldDB" id="A0A518BCK8"/>
<dbReference type="InterPro" id="IPR043132">
    <property type="entry name" value="BCAT-like_C"/>
</dbReference>
<comment type="pathway">
    <text evidence="4 17">Amino-acid biosynthesis; L-valine biosynthesis; L-valine from pyruvate: step 4/4.</text>
</comment>
<dbReference type="PANTHER" id="PTHR42743">
    <property type="entry name" value="AMINO-ACID AMINOTRANSFERASE"/>
    <property type="match status" value="1"/>
</dbReference>
<comment type="catalytic activity">
    <reaction evidence="13 17">
        <text>L-isoleucine + 2-oxoglutarate = (S)-3-methyl-2-oxopentanoate + L-glutamate</text>
        <dbReference type="Rhea" id="RHEA:24801"/>
        <dbReference type="ChEBI" id="CHEBI:16810"/>
        <dbReference type="ChEBI" id="CHEBI:29985"/>
        <dbReference type="ChEBI" id="CHEBI:35146"/>
        <dbReference type="ChEBI" id="CHEBI:58045"/>
        <dbReference type="EC" id="2.6.1.42"/>
    </reaction>
</comment>
<evidence type="ECO:0000256" key="13">
    <source>
        <dbReference type="ARBA" id="ARBA00048798"/>
    </source>
</evidence>
<comment type="catalytic activity">
    <reaction evidence="14 17">
        <text>L-leucine + 2-oxoglutarate = 4-methyl-2-oxopentanoate + L-glutamate</text>
        <dbReference type="Rhea" id="RHEA:18321"/>
        <dbReference type="ChEBI" id="CHEBI:16810"/>
        <dbReference type="ChEBI" id="CHEBI:17865"/>
        <dbReference type="ChEBI" id="CHEBI:29985"/>
        <dbReference type="ChEBI" id="CHEBI:57427"/>
        <dbReference type="EC" id="2.6.1.42"/>
    </reaction>
</comment>
<dbReference type="Proteomes" id="UP000317093">
    <property type="component" value="Chromosome"/>
</dbReference>
<evidence type="ECO:0000256" key="8">
    <source>
        <dbReference type="ARBA" id="ARBA00022605"/>
    </source>
</evidence>
<evidence type="ECO:0000256" key="4">
    <source>
        <dbReference type="ARBA" id="ARBA00004931"/>
    </source>
</evidence>
<evidence type="ECO:0000256" key="17">
    <source>
        <dbReference type="RuleBase" id="RU364094"/>
    </source>
</evidence>
<dbReference type="GO" id="GO:0009099">
    <property type="term" value="P:L-valine biosynthetic process"/>
    <property type="evidence" value="ECO:0007669"/>
    <property type="project" value="UniProtKB-UniPathway"/>
</dbReference>
<evidence type="ECO:0000256" key="5">
    <source>
        <dbReference type="ARBA" id="ARBA00005072"/>
    </source>
</evidence>
<dbReference type="Gene3D" id="3.20.10.10">
    <property type="entry name" value="D-amino Acid Aminotransferase, subunit A, domain 2"/>
    <property type="match status" value="1"/>
</dbReference>
<protein>
    <recommendedName>
        <fullName evidence="17">Branched-chain-amino-acid aminotransferase</fullName>
        <shortName evidence="17">BCAT</shortName>
        <ecNumber evidence="17">2.6.1.42</ecNumber>
    </recommendedName>
</protein>
<evidence type="ECO:0000256" key="3">
    <source>
        <dbReference type="ARBA" id="ARBA00004824"/>
    </source>
</evidence>
<sequence>MSEFVYISGKLCAKEDAKISVFDHGLLYGDGVFEGIRSYAGKVFQLQQHIERLYQSARAIHLEIPINQAEMADAIHETLAANKLSDAYIRVIITRGAGSLGLDINRTSHPQVIIITDHIQLYPKELYDSGLDIVTAATIRNHPNAIDPRIKSLNYLNNILAKIEGARAGCVEALMLNHKGEVAECTGDNIFAVHDRTILTPPLDAGILEGITRNAVLDLAVEAGYPVDVRAMTRHDLLTADECFLTGTAAEVIPVVRLDGRTIGNGKPGPVFRDLLERFHSITGK</sequence>
<dbReference type="InterPro" id="IPR043131">
    <property type="entry name" value="BCAT-like_N"/>
</dbReference>
<dbReference type="NCBIfam" id="TIGR01122">
    <property type="entry name" value="ilvE_I"/>
    <property type="match status" value="1"/>
</dbReference>
<comment type="function">
    <text evidence="2 17">Acts on leucine, isoleucine and valine.</text>
</comment>
<evidence type="ECO:0000256" key="10">
    <source>
        <dbReference type="ARBA" id="ARBA00022898"/>
    </source>
</evidence>
<dbReference type="KEGG" id="knv:Pan216_56090"/>
<keyword evidence="9 17" id="KW-0808">Transferase</keyword>
<dbReference type="InterPro" id="IPR005785">
    <property type="entry name" value="B_amino_transI"/>
</dbReference>
<comment type="pathway">
    <text evidence="3 17">Amino-acid biosynthesis; L-isoleucine biosynthesis; L-isoleucine from 2-oxobutanoate: step 4/4.</text>
</comment>
<evidence type="ECO:0000313" key="19">
    <source>
        <dbReference type="Proteomes" id="UP000317093"/>
    </source>
</evidence>
<keyword evidence="11 17" id="KW-0100">Branched-chain amino acid biosynthesis</keyword>
<dbReference type="GO" id="GO:0052655">
    <property type="term" value="F:L-valine-2-oxoglutarate transaminase activity"/>
    <property type="evidence" value="ECO:0007669"/>
    <property type="project" value="RHEA"/>
</dbReference>
<dbReference type="GO" id="GO:0052656">
    <property type="term" value="F:L-isoleucine-2-oxoglutarate transaminase activity"/>
    <property type="evidence" value="ECO:0007669"/>
    <property type="project" value="RHEA"/>
</dbReference>
<evidence type="ECO:0000256" key="11">
    <source>
        <dbReference type="ARBA" id="ARBA00023304"/>
    </source>
</evidence>
<evidence type="ECO:0000256" key="12">
    <source>
        <dbReference type="ARBA" id="ARBA00048212"/>
    </source>
</evidence>
<dbReference type="Gene3D" id="3.30.470.10">
    <property type="match status" value="1"/>
</dbReference>
<dbReference type="SUPFAM" id="SSF56752">
    <property type="entry name" value="D-aminoacid aminotransferase-like PLP-dependent enzymes"/>
    <property type="match status" value="1"/>
</dbReference>
<keyword evidence="7 17" id="KW-0032">Aminotransferase</keyword>
<dbReference type="PANTHER" id="PTHR42743:SF11">
    <property type="entry name" value="AMINODEOXYCHORISMATE LYASE"/>
    <property type="match status" value="1"/>
</dbReference>
<dbReference type="InterPro" id="IPR036038">
    <property type="entry name" value="Aminotransferase-like"/>
</dbReference>
<evidence type="ECO:0000256" key="7">
    <source>
        <dbReference type="ARBA" id="ARBA00022576"/>
    </source>
</evidence>
<dbReference type="InterPro" id="IPR050571">
    <property type="entry name" value="Class-IV_PLP-Dep_Aminotrnsfr"/>
</dbReference>
<evidence type="ECO:0000256" key="2">
    <source>
        <dbReference type="ARBA" id="ARBA00003109"/>
    </source>
</evidence>
<keyword evidence="10 16" id="KW-0663">Pyridoxal phosphate</keyword>
<dbReference type="UniPathway" id="UPA00047">
    <property type="reaction ID" value="UER00058"/>
</dbReference>
<dbReference type="CDD" id="cd01558">
    <property type="entry name" value="D-AAT_like"/>
    <property type="match status" value="1"/>
</dbReference>
<dbReference type="GO" id="GO:0009097">
    <property type="term" value="P:isoleucine biosynthetic process"/>
    <property type="evidence" value="ECO:0007669"/>
    <property type="project" value="UniProtKB-UniPathway"/>
</dbReference>
<dbReference type="GO" id="GO:0009098">
    <property type="term" value="P:L-leucine biosynthetic process"/>
    <property type="evidence" value="ECO:0007669"/>
    <property type="project" value="UniProtKB-UniPathway"/>
</dbReference>
<dbReference type="FunFam" id="3.30.470.10:FF:000006">
    <property type="entry name" value="Branched-chain-amino-acid aminotransferase"/>
    <property type="match status" value="1"/>
</dbReference>
<dbReference type="UniPathway" id="UPA00048">
    <property type="reaction ID" value="UER00073"/>
</dbReference>
<dbReference type="InterPro" id="IPR001544">
    <property type="entry name" value="Aminotrans_IV"/>
</dbReference>
<comment type="pathway">
    <text evidence="5 17">Amino-acid biosynthesis; L-leucine biosynthesis; L-leucine from 3-methyl-2-oxobutanoate: step 4/4.</text>
</comment>
<dbReference type="NCBIfam" id="NF006185">
    <property type="entry name" value="PRK08320.1"/>
    <property type="match status" value="1"/>
</dbReference>
<reference evidence="18 19" key="1">
    <citation type="submission" date="2019-02" db="EMBL/GenBank/DDBJ databases">
        <title>Deep-cultivation of Planctomycetes and their phenomic and genomic characterization uncovers novel biology.</title>
        <authorList>
            <person name="Wiegand S."/>
            <person name="Jogler M."/>
            <person name="Boedeker C."/>
            <person name="Pinto D."/>
            <person name="Vollmers J."/>
            <person name="Rivas-Marin E."/>
            <person name="Kohn T."/>
            <person name="Peeters S.H."/>
            <person name="Heuer A."/>
            <person name="Rast P."/>
            <person name="Oberbeckmann S."/>
            <person name="Bunk B."/>
            <person name="Jeske O."/>
            <person name="Meyerdierks A."/>
            <person name="Storesund J.E."/>
            <person name="Kallscheuer N."/>
            <person name="Luecker S."/>
            <person name="Lage O.M."/>
            <person name="Pohl T."/>
            <person name="Merkel B.J."/>
            <person name="Hornburger P."/>
            <person name="Mueller R.-W."/>
            <person name="Bruemmer F."/>
            <person name="Labrenz M."/>
            <person name="Spormann A.M."/>
            <person name="Op den Camp H."/>
            <person name="Overmann J."/>
            <person name="Amann R."/>
            <person name="Jetten M.S.M."/>
            <person name="Mascher T."/>
            <person name="Medema M.H."/>
            <person name="Devos D.P."/>
            <person name="Kaster A.-K."/>
            <person name="Ovreas L."/>
            <person name="Rohde M."/>
            <person name="Galperin M.Y."/>
            <person name="Jogler C."/>
        </authorList>
    </citation>
    <scope>NUCLEOTIDE SEQUENCE [LARGE SCALE GENOMIC DNA]</scope>
    <source>
        <strain evidence="18 19">Pan216</strain>
    </source>
</reference>
<dbReference type="UniPathway" id="UPA00049">
    <property type="reaction ID" value="UER00062"/>
</dbReference>
<proteinExistence type="inferred from homology"/>
<dbReference type="PROSITE" id="PS00770">
    <property type="entry name" value="AA_TRANSFER_CLASS_4"/>
    <property type="match status" value="1"/>
</dbReference>
<name>A0A518BCK8_9BACT</name>
<comment type="cofactor">
    <cofactor evidence="1 16">
        <name>pyridoxal 5'-phosphate</name>
        <dbReference type="ChEBI" id="CHEBI:597326"/>
    </cofactor>
</comment>
<evidence type="ECO:0000256" key="15">
    <source>
        <dbReference type="RuleBase" id="RU004106"/>
    </source>
</evidence>
<dbReference type="FunFam" id="3.20.10.10:FF:000002">
    <property type="entry name" value="D-alanine aminotransferase"/>
    <property type="match status" value="1"/>
</dbReference>
<comment type="similarity">
    <text evidence="6 15">Belongs to the class-IV pyridoxal-phosphate-dependent aminotransferase family.</text>
</comment>
<dbReference type="EC" id="2.6.1.42" evidence="17"/>
<evidence type="ECO:0000256" key="14">
    <source>
        <dbReference type="ARBA" id="ARBA00049229"/>
    </source>
</evidence>
<dbReference type="RefSeq" id="WP_145263111.1">
    <property type="nucleotide sequence ID" value="NZ_CP036279.1"/>
</dbReference>
<dbReference type="EMBL" id="CP036279">
    <property type="protein sequence ID" value="QDU64718.1"/>
    <property type="molecule type" value="Genomic_DNA"/>
</dbReference>
<evidence type="ECO:0000256" key="1">
    <source>
        <dbReference type="ARBA" id="ARBA00001933"/>
    </source>
</evidence>
<evidence type="ECO:0000256" key="9">
    <source>
        <dbReference type="ARBA" id="ARBA00022679"/>
    </source>
</evidence>
<evidence type="ECO:0000256" key="16">
    <source>
        <dbReference type="RuleBase" id="RU004516"/>
    </source>
</evidence>
<dbReference type="GO" id="GO:0052654">
    <property type="term" value="F:L-leucine-2-oxoglutarate transaminase activity"/>
    <property type="evidence" value="ECO:0007669"/>
    <property type="project" value="RHEA"/>
</dbReference>
<dbReference type="Pfam" id="PF01063">
    <property type="entry name" value="Aminotran_4"/>
    <property type="match status" value="1"/>
</dbReference>
<comment type="catalytic activity">
    <reaction evidence="12 17">
        <text>L-valine + 2-oxoglutarate = 3-methyl-2-oxobutanoate + L-glutamate</text>
        <dbReference type="Rhea" id="RHEA:24813"/>
        <dbReference type="ChEBI" id="CHEBI:11851"/>
        <dbReference type="ChEBI" id="CHEBI:16810"/>
        <dbReference type="ChEBI" id="CHEBI:29985"/>
        <dbReference type="ChEBI" id="CHEBI:57762"/>
        <dbReference type="EC" id="2.6.1.42"/>
    </reaction>
</comment>
<dbReference type="GO" id="GO:0005829">
    <property type="term" value="C:cytosol"/>
    <property type="evidence" value="ECO:0007669"/>
    <property type="project" value="TreeGrafter"/>
</dbReference>
<keyword evidence="19" id="KW-1185">Reference proteome</keyword>
<gene>
    <name evidence="18" type="primary">ilvE_1</name>
    <name evidence="17" type="synonym">ilvE</name>
    <name evidence="18" type="ORF">Pan216_56090</name>
</gene>
<keyword evidence="8 17" id="KW-0028">Amino-acid biosynthesis</keyword>
<accession>A0A518BCK8</accession>
<dbReference type="OrthoDB" id="9805628at2"/>
<evidence type="ECO:0000313" key="18">
    <source>
        <dbReference type="EMBL" id="QDU64718.1"/>
    </source>
</evidence>
<evidence type="ECO:0000256" key="6">
    <source>
        <dbReference type="ARBA" id="ARBA00009320"/>
    </source>
</evidence>
<organism evidence="18 19">
    <name type="scientific">Kolteria novifilia</name>
    <dbReference type="NCBI Taxonomy" id="2527975"/>
    <lineage>
        <taxon>Bacteria</taxon>
        <taxon>Pseudomonadati</taxon>
        <taxon>Planctomycetota</taxon>
        <taxon>Planctomycetia</taxon>
        <taxon>Kolteriales</taxon>
        <taxon>Kolteriaceae</taxon>
        <taxon>Kolteria</taxon>
    </lineage>
</organism>